<sequence>MHFFNTKRHGRLIKTQRFDFGSLFTEARWRKSTTLGFETEETNCMDSRKLNLS</sequence>
<organism evidence="1 2">
    <name type="scientific">Flagellimonas meridianipacifica</name>
    <dbReference type="NCBI Taxonomy" id="1080225"/>
    <lineage>
        <taxon>Bacteria</taxon>
        <taxon>Pseudomonadati</taxon>
        <taxon>Bacteroidota</taxon>
        <taxon>Flavobacteriia</taxon>
        <taxon>Flavobacteriales</taxon>
        <taxon>Flavobacteriaceae</taxon>
        <taxon>Flagellimonas</taxon>
    </lineage>
</organism>
<dbReference type="AlphaFoldDB" id="A0A2T0MGV2"/>
<protein>
    <submittedName>
        <fullName evidence="1">Uncharacterized protein</fullName>
    </submittedName>
</protein>
<comment type="caution">
    <text evidence="1">The sequence shown here is derived from an EMBL/GenBank/DDBJ whole genome shotgun (WGS) entry which is preliminary data.</text>
</comment>
<evidence type="ECO:0000313" key="2">
    <source>
        <dbReference type="Proteomes" id="UP000237640"/>
    </source>
</evidence>
<name>A0A2T0MGV2_9FLAO</name>
<reference evidence="1 2" key="1">
    <citation type="submission" date="2018-03" db="EMBL/GenBank/DDBJ databases">
        <title>Genomic Encyclopedia of Archaeal and Bacterial Type Strains, Phase II (KMG-II): from individual species to whole genera.</title>
        <authorList>
            <person name="Goeker M."/>
        </authorList>
    </citation>
    <scope>NUCLEOTIDE SEQUENCE [LARGE SCALE GENOMIC DNA]</scope>
    <source>
        <strain evidence="1 2">DSM 25027</strain>
    </source>
</reference>
<proteinExistence type="predicted"/>
<dbReference type="RefSeq" id="WP_158259068.1">
    <property type="nucleotide sequence ID" value="NZ_PVYX01000001.1"/>
</dbReference>
<accession>A0A2T0MGV2</accession>
<keyword evidence="2" id="KW-1185">Reference proteome</keyword>
<gene>
    <name evidence="1" type="ORF">CLV81_0808</name>
</gene>
<dbReference type="Proteomes" id="UP000237640">
    <property type="component" value="Unassembled WGS sequence"/>
</dbReference>
<evidence type="ECO:0000313" key="1">
    <source>
        <dbReference type="EMBL" id="PRX56810.1"/>
    </source>
</evidence>
<dbReference type="EMBL" id="PVYX01000001">
    <property type="protein sequence ID" value="PRX56810.1"/>
    <property type="molecule type" value="Genomic_DNA"/>
</dbReference>